<accession>A0A1H6T2Q4</accession>
<protein>
    <submittedName>
        <fullName evidence="2">DNA-binding transcriptional regulator, MerR family</fullName>
    </submittedName>
</protein>
<dbReference type="SUPFAM" id="SSF46955">
    <property type="entry name" value="Putative DNA-binding domain"/>
    <property type="match status" value="1"/>
</dbReference>
<name>A0A1H6T2Q4_9DEIO</name>
<gene>
    <name evidence="2" type="ORF">SAMN04488058_101494</name>
</gene>
<dbReference type="Gene3D" id="1.10.1660.10">
    <property type="match status" value="1"/>
</dbReference>
<keyword evidence="2" id="KW-0238">DNA-binding</keyword>
<proteinExistence type="predicted"/>
<evidence type="ECO:0000256" key="1">
    <source>
        <dbReference type="SAM" id="Coils"/>
    </source>
</evidence>
<dbReference type="STRING" id="856736.SAMN04488058_101494"/>
<dbReference type="InterPro" id="IPR009061">
    <property type="entry name" value="DNA-bd_dom_put_sf"/>
</dbReference>
<sequence length="183" mass="20177">MEAQVGPEFLLGFHGGRPEALEAYREVPALPLGAFAACMGVPKTAVRHYTRLGLISYFKVGRRHLYPTFACMELARVTQLRRLGVGIAELKAQLAREQAHAVANLEALRAAGVDMAAQVPPAREELSRAMQTPPVQAAVQALTAERKDFYARRRAELEAQRDEAERRLHELRALEPGDPDASP</sequence>
<feature type="coiled-coil region" evidence="1">
    <location>
        <begin position="147"/>
        <end position="174"/>
    </location>
</feature>
<keyword evidence="3" id="KW-1185">Reference proteome</keyword>
<dbReference type="AlphaFoldDB" id="A0A1H6T2Q4"/>
<organism evidence="2 3">
    <name type="scientific">Deinococcus reticulitermitis</name>
    <dbReference type="NCBI Taxonomy" id="856736"/>
    <lineage>
        <taxon>Bacteria</taxon>
        <taxon>Thermotogati</taxon>
        <taxon>Deinococcota</taxon>
        <taxon>Deinococci</taxon>
        <taxon>Deinococcales</taxon>
        <taxon>Deinococcaceae</taxon>
        <taxon>Deinococcus</taxon>
    </lineage>
</organism>
<dbReference type="GO" id="GO:0003677">
    <property type="term" value="F:DNA binding"/>
    <property type="evidence" value="ECO:0007669"/>
    <property type="project" value="UniProtKB-KW"/>
</dbReference>
<evidence type="ECO:0000313" key="2">
    <source>
        <dbReference type="EMBL" id="SEI74321.1"/>
    </source>
</evidence>
<keyword evidence="1" id="KW-0175">Coiled coil</keyword>
<dbReference type="EMBL" id="FNZA01000001">
    <property type="protein sequence ID" value="SEI74321.1"/>
    <property type="molecule type" value="Genomic_DNA"/>
</dbReference>
<dbReference type="Proteomes" id="UP000199223">
    <property type="component" value="Unassembled WGS sequence"/>
</dbReference>
<evidence type="ECO:0000313" key="3">
    <source>
        <dbReference type="Proteomes" id="UP000199223"/>
    </source>
</evidence>
<reference evidence="3" key="1">
    <citation type="submission" date="2016-10" db="EMBL/GenBank/DDBJ databases">
        <authorList>
            <person name="Varghese N."/>
            <person name="Submissions S."/>
        </authorList>
    </citation>
    <scope>NUCLEOTIDE SEQUENCE [LARGE SCALE GENOMIC DNA]</scope>
    <source>
        <strain evidence="3">CGMCC 1.10218</strain>
    </source>
</reference>